<feature type="domain" description="FAR1" evidence="3">
    <location>
        <begin position="77"/>
        <end position="166"/>
    </location>
</feature>
<reference evidence="4" key="1">
    <citation type="journal article" date="2020" name="Plant Biotechnol. J.">
        <title>The pomegranate (Punica granatum L.) draft genome dissects genetic divergence between soft- and hard-seeded cultivars.</title>
        <authorList>
            <person name="Luo X."/>
            <person name="Li H."/>
            <person name="Wu Z."/>
            <person name="Yao W."/>
            <person name="Zhao P."/>
            <person name="Cao D."/>
            <person name="Yu H."/>
            <person name="Li K."/>
            <person name="Poudel K."/>
            <person name="Zhao D."/>
            <person name="Zhang F."/>
            <person name="Xia X."/>
            <person name="Chen L."/>
            <person name="Wang Q."/>
            <person name="Jing D."/>
            <person name="Cao S."/>
        </authorList>
    </citation>
    <scope>NUCLEOTIDE SEQUENCE [LARGE SCALE GENOMIC DNA]</scope>
    <source>
        <strain evidence="4">cv. Tunisia</strain>
    </source>
</reference>
<dbReference type="InterPro" id="IPR004330">
    <property type="entry name" value="FAR1_DNA_bnd_dom"/>
</dbReference>
<evidence type="ECO:0000313" key="4">
    <source>
        <dbReference type="Proteomes" id="UP000515151"/>
    </source>
</evidence>
<keyword evidence="1" id="KW-0175">Coiled coil</keyword>
<protein>
    <submittedName>
        <fullName evidence="5">Protein FAR1-RELATED SEQUENCE 12-like</fullName>
    </submittedName>
</protein>
<feature type="coiled-coil region" evidence="1">
    <location>
        <begin position="182"/>
        <end position="234"/>
    </location>
</feature>
<dbReference type="PANTHER" id="PTHR46328:SF7">
    <property type="entry name" value="FAR-RED IMPAIRED RESPONSIVE (FAR1) FAMILY PROTEIN"/>
    <property type="match status" value="1"/>
</dbReference>
<name>A0A6P8EB67_PUNGR</name>
<dbReference type="GeneID" id="116213534"/>
<organism evidence="4 5">
    <name type="scientific">Punica granatum</name>
    <name type="common">Pomegranate</name>
    <dbReference type="NCBI Taxonomy" id="22663"/>
    <lineage>
        <taxon>Eukaryota</taxon>
        <taxon>Viridiplantae</taxon>
        <taxon>Streptophyta</taxon>
        <taxon>Embryophyta</taxon>
        <taxon>Tracheophyta</taxon>
        <taxon>Spermatophyta</taxon>
        <taxon>Magnoliopsida</taxon>
        <taxon>eudicotyledons</taxon>
        <taxon>Gunneridae</taxon>
        <taxon>Pentapetalae</taxon>
        <taxon>rosids</taxon>
        <taxon>malvids</taxon>
        <taxon>Myrtales</taxon>
        <taxon>Lythraceae</taxon>
        <taxon>Punica</taxon>
    </lineage>
</organism>
<dbReference type="Pfam" id="PF03101">
    <property type="entry name" value="FAR1"/>
    <property type="match status" value="1"/>
</dbReference>
<evidence type="ECO:0000259" key="3">
    <source>
        <dbReference type="Pfam" id="PF03101"/>
    </source>
</evidence>
<dbReference type="OrthoDB" id="1880485at2759"/>
<evidence type="ECO:0000256" key="2">
    <source>
        <dbReference type="SAM" id="MobiDB-lite"/>
    </source>
</evidence>
<dbReference type="AlphaFoldDB" id="A0A6P8EB67"/>
<evidence type="ECO:0000313" key="5">
    <source>
        <dbReference type="RefSeq" id="XP_031404385.1"/>
    </source>
</evidence>
<dbReference type="Proteomes" id="UP000515151">
    <property type="component" value="Chromosome 7"/>
</dbReference>
<sequence length="242" mass="27842">MSGENHLADFNFRRFESNPAAVRKSLREDESETSTLMEVDGELMEAPAKEQKVEPDEETALEPYVGMEFDSEDAAREFYLEYAKRTGFVVRVMQRRRSGLDGRTLARRFGCNKQGFSLNQRGANGSEKKPRPSAREGCNATILVKMERSGKWVVTRFVKDHNHPLAAATNGFGMTGDKDKRIEELRSEIEHQDRLCEGYREQLLSFLNNVEQQNEELSLKVLVVVENIRKLESEMLMHSRHR</sequence>
<reference evidence="5" key="2">
    <citation type="submission" date="2025-08" db="UniProtKB">
        <authorList>
            <consortium name="RefSeq"/>
        </authorList>
    </citation>
    <scope>IDENTIFICATION</scope>
    <source>
        <tissue evidence="5">Leaf</tissue>
    </source>
</reference>
<evidence type="ECO:0000256" key="1">
    <source>
        <dbReference type="SAM" id="Coils"/>
    </source>
</evidence>
<gene>
    <name evidence="5" type="primary">LOC116213534</name>
</gene>
<feature type="region of interest" description="Disordered" evidence="2">
    <location>
        <begin position="116"/>
        <end position="135"/>
    </location>
</feature>
<dbReference type="PANTHER" id="PTHR46328">
    <property type="entry name" value="FAR-RED IMPAIRED RESPONSIVE (FAR1) FAMILY PROTEIN-RELATED"/>
    <property type="match status" value="1"/>
</dbReference>
<keyword evidence="4" id="KW-1185">Reference proteome</keyword>
<accession>A0A6P8EB67</accession>
<dbReference type="RefSeq" id="XP_031404385.1">
    <property type="nucleotide sequence ID" value="XM_031548525.1"/>
</dbReference>
<proteinExistence type="predicted"/>